<reference evidence="1 2" key="1">
    <citation type="submission" date="2023-11" db="EMBL/GenBank/DDBJ databases">
        <title>Paucibacter sp. nov., isolated from fresh soil in Korea.</title>
        <authorList>
            <person name="Le N.T.T."/>
        </authorList>
    </citation>
    <scope>NUCLEOTIDE SEQUENCE [LARGE SCALE GENOMIC DNA]</scope>
    <source>
        <strain evidence="1 2">R3-3</strain>
    </source>
</reference>
<keyword evidence="2" id="KW-1185">Reference proteome</keyword>
<proteinExistence type="predicted"/>
<dbReference type="SUPFAM" id="SSF53850">
    <property type="entry name" value="Periplasmic binding protein-like II"/>
    <property type="match status" value="1"/>
</dbReference>
<dbReference type="EMBL" id="JAXCLA010000005">
    <property type="protein sequence ID" value="MDY0746270.1"/>
    <property type="molecule type" value="Genomic_DNA"/>
</dbReference>
<organism evidence="1 2">
    <name type="scientific">Roseateles agri</name>
    <dbReference type="NCBI Taxonomy" id="3098619"/>
    <lineage>
        <taxon>Bacteria</taxon>
        <taxon>Pseudomonadati</taxon>
        <taxon>Pseudomonadota</taxon>
        <taxon>Betaproteobacteria</taxon>
        <taxon>Burkholderiales</taxon>
        <taxon>Sphaerotilaceae</taxon>
        <taxon>Roseateles</taxon>
    </lineage>
</organism>
<sequence>MNRRDAIAGLLCSAAAVAQANAEERPLVFAMIRPETQFLGRWQRLIYREAFARVGRDIAFVDYPAARASVELDRGSIDGEGGRPLSYADSSKNILRLRVPLFEVTYVAVGRRGELPPISSWDSLKDFKGVVAYKAGVYTTSTQLPRVLPVNRLIGLPETDRGLKMVALGRSDLYIDEELTILSALVDAELATLPLARAGVLGTVDVYGYLHQRHAALAVRLGDVLAQMQKQGDIERLRRQVEKEFLVSTDRWRP</sequence>
<accession>A0ABU5DIZ6</accession>
<dbReference type="RefSeq" id="WP_320424172.1">
    <property type="nucleotide sequence ID" value="NZ_JAXCLA010000005.1"/>
</dbReference>
<comment type="caution">
    <text evidence="1">The sequence shown here is derived from an EMBL/GenBank/DDBJ whole genome shotgun (WGS) entry which is preliminary data.</text>
</comment>
<gene>
    <name evidence="1" type="ORF">SNE35_17285</name>
</gene>
<dbReference type="Gene3D" id="3.40.190.10">
    <property type="entry name" value="Periplasmic binding protein-like II"/>
    <property type="match status" value="2"/>
</dbReference>
<evidence type="ECO:0008006" key="3">
    <source>
        <dbReference type="Google" id="ProtNLM"/>
    </source>
</evidence>
<evidence type="ECO:0000313" key="2">
    <source>
        <dbReference type="Proteomes" id="UP001285263"/>
    </source>
</evidence>
<evidence type="ECO:0000313" key="1">
    <source>
        <dbReference type="EMBL" id="MDY0746270.1"/>
    </source>
</evidence>
<protein>
    <recommendedName>
        <fullName evidence="3">Solute-binding protein family 3/N-terminal domain-containing protein</fullName>
    </recommendedName>
</protein>
<dbReference type="Proteomes" id="UP001285263">
    <property type="component" value="Unassembled WGS sequence"/>
</dbReference>
<name>A0ABU5DIZ6_9BURK</name>